<dbReference type="Proteomes" id="UP000678499">
    <property type="component" value="Unassembled WGS sequence"/>
</dbReference>
<dbReference type="EMBL" id="OA883193">
    <property type="protein sequence ID" value="CAD7278219.1"/>
    <property type="molecule type" value="Genomic_DNA"/>
</dbReference>
<sequence>MISGTASTDSWASKTTASLMTNGLKTAFAPNTVDPRNNIRPDEAEESENNRWKLAFSPQESGLRQSSRNAKNAPGNSRKQQQQPTNHEDADHKRLTLKLRSDESGQKDDEEKINTDVRRHKASASHHIIQNRATTKDHMALIILLSLSQPPSTPFRKPSKNNNKYRITETLFRRTKYFYVFTQHSTRGDARIAIDMQPLPRLAFASVLTSSLVILITRHVSRPLSYRIPMLSLSVNHAHRFAGGHAQDNFRLPIAAQTLPPPPHLRDCDVTRNEFFEPRALSPRKASGTQPWENLHKQDMKRSVKLMDQGRELGCRMEEVGGSRLESCKKGQEENSKSLTQHQVHYGPRCAPYKWYSCAGQSVTEREWDRIPQGHLDGVHYLLGVASRSSAAAGSSAPSGNSFSVSRQTKIPSSSCIVMIRHRFQNNLKKYLGYVPKRRIFLTMMRVLTCSTWFLALTSAVFILWTIFDLDPSGKSKSASDVHGKPAFIGYLPDLLQLTDWRTHWPYKELKTNDLNTFFRISYRDKFLRSNLSLKLDHQSEIFQIITADEDEVQLEEKGSEIQAINLNKHQQKYPLVISGGDFYGRSKKIWLSNYLPNNWKPEYECLECKRLKFEIRFSHH</sequence>
<feature type="region of interest" description="Disordered" evidence="1">
    <location>
        <begin position="26"/>
        <end position="126"/>
    </location>
</feature>
<feature type="compositionally biased region" description="Polar residues" evidence="1">
    <location>
        <begin position="58"/>
        <end position="85"/>
    </location>
</feature>
<accession>A0A7R9BPD8</accession>
<protein>
    <recommendedName>
        <fullName evidence="2">PLOD1-3-like GT domain-containing protein</fullName>
    </recommendedName>
</protein>
<evidence type="ECO:0000313" key="4">
    <source>
        <dbReference type="Proteomes" id="UP000678499"/>
    </source>
</evidence>
<reference evidence="3" key="1">
    <citation type="submission" date="2020-11" db="EMBL/GenBank/DDBJ databases">
        <authorList>
            <person name="Tran Van P."/>
        </authorList>
    </citation>
    <scope>NUCLEOTIDE SEQUENCE</scope>
</reference>
<dbReference type="AlphaFoldDB" id="A0A7R9BPD8"/>
<organism evidence="3">
    <name type="scientific">Notodromas monacha</name>
    <dbReference type="NCBI Taxonomy" id="399045"/>
    <lineage>
        <taxon>Eukaryota</taxon>
        <taxon>Metazoa</taxon>
        <taxon>Ecdysozoa</taxon>
        <taxon>Arthropoda</taxon>
        <taxon>Crustacea</taxon>
        <taxon>Oligostraca</taxon>
        <taxon>Ostracoda</taxon>
        <taxon>Podocopa</taxon>
        <taxon>Podocopida</taxon>
        <taxon>Cypridocopina</taxon>
        <taxon>Cypridoidea</taxon>
        <taxon>Cyprididae</taxon>
        <taxon>Notodromas</taxon>
    </lineage>
</organism>
<feature type="non-terminal residue" evidence="3">
    <location>
        <position position="621"/>
    </location>
</feature>
<evidence type="ECO:0000313" key="3">
    <source>
        <dbReference type="EMBL" id="CAD7278219.1"/>
    </source>
</evidence>
<feature type="domain" description="PLOD1-3-like GT" evidence="2">
    <location>
        <begin position="487"/>
        <end position="606"/>
    </location>
</feature>
<dbReference type="InterPro" id="IPR057589">
    <property type="entry name" value="GT_PLOD"/>
</dbReference>
<keyword evidence="4" id="KW-1185">Reference proteome</keyword>
<dbReference type="Pfam" id="PF25342">
    <property type="entry name" value="GT_PLOD"/>
    <property type="match status" value="1"/>
</dbReference>
<evidence type="ECO:0000256" key="1">
    <source>
        <dbReference type="SAM" id="MobiDB-lite"/>
    </source>
</evidence>
<feature type="compositionally biased region" description="Basic and acidic residues" evidence="1">
    <location>
        <begin position="86"/>
        <end position="117"/>
    </location>
</feature>
<dbReference type="EMBL" id="CAJPEX010001156">
    <property type="protein sequence ID" value="CAG0918371.1"/>
    <property type="molecule type" value="Genomic_DNA"/>
</dbReference>
<proteinExistence type="predicted"/>
<evidence type="ECO:0000259" key="2">
    <source>
        <dbReference type="Pfam" id="PF25342"/>
    </source>
</evidence>
<name>A0A7R9BPD8_9CRUS</name>
<gene>
    <name evidence="3" type="ORF">NMOB1V02_LOCUS5929</name>
</gene>